<evidence type="ECO:0000313" key="1">
    <source>
        <dbReference type="EMBL" id="KAJ7381054.1"/>
    </source>
</evidence>
<reference evidence="1" key="1">
    <citation type="submission" date="2023-01" db="EMBL/GenBank/DDBJ databases">
        <title>Genome assembly of the deep-sea coral Lophelia pertusa.</title>
        <authorList>
            <person name="Herrera S."/>
            <person name="Cordes E."/>
        </authorList>
    </citation>
    <scope>NUCLEOTIDE SEQUENCE</scope>
    <source>
        <strain evidence="1">USNM1676648</strain>
        <tissue evidence="1">Polyp</tissue>
    </source>
</reference>
<name>A0A9W9ZJE4_9CNID</name>
<dbReference type="EMBL" id="MU826351">
    <property type="protein sequence ID" value="KAJ7381054.1"/>
    <property type="molecule type" value="Genomic_DNA"/>
</dbReference>
<accession>A0A9W9ZJE4</accession>
<keyword evidence="2" id="KW-1185">Reference proteome</keyword>
<evidence type="ECO:0000313" key="2">
    <source>
        <dbReference type="Proteomes" id="UP001163046"/>
    </source>
</evidence>
<dbReference type="AlphaFoldDB" id="A0A9W9ZJE4"/>
<sequence>MPYYVRSTATTFFITLKKEAAISKKYIHPEAFELVRRELFKEVTLRFIDSLKRLAKLQKTNTSKENELKQLKEELATSFVACLMYLSQHEFRKIKEKCTQSAL</sequence>
<gene>
    <name evidence="1" type="ORF">OS493_004650</name>
</gene>
<proteinExistence type="predicted"/>
<comment type="caution">
    <text evidence="1">The sequence shown here is derived from an EMBL/GenBank/DDBJ whole genome shotgun (WGS) entry which is preliminary data.</text>
</comment>
<dbReference type="Proteomes" id="UP001163046">
    <property type="component" value="Unassembled WGS sequence"/>
</dbReference>
<organism evidence="1 2">
    <name type="scientific">Desmophyllum pertusum</name>
    <dbReference type="NCBI Taxonomy" id="174260"/>
    <lineage>
        <taxon>Eukaryota</taxon>
        <taxon>Metazoa</taxon>
        <taxon>Cnidaria</taxon>
        <taxon>Anthozoa</taxon>
        <taxon>Hexacorallia</taxon>
        <taxon>Scleractinia</taxon>
        <taxon>Caryophylliina</taxon>
        <taxon>Caryophylliidae</taxon>
        <taxon>Desmophyllum</taxon>
    </lineage>
</organism>
<protein>
    <submittedName>
        <fullName evidence="1">Uncharacterized protein</fullName>
    </submittedName>
</protein>